<keyword evidence="5" id="KW-1185">Reference proteome</keyword>
<evidence type="ECO:0000313" key="5">
    <source>
        <dbReference type="Proteomes" id="UP000036951"/>
    </source>
</evidence>
<dbReference type="Pfam" id="PF22124">
    <property type="entry name" value="Glyco_hydro_95_cat"/>
    <property type="match status" value="1"/>
</dbReference>
<gene>
    <name evidence="4" type="ORF">ACU52_02615</name>
</gene>
<evidence type="ECO:0000259" key="1">
    <source>
        <dbReference type="Pfam" id="PF14498"/>
    </source>
</evidence>
<reference evidence="4 5" key="1">
    <citation type="submission" date="2015-06" db="EMBL/GenBank/DDBJ databases">
        <title>Prevotella sp. 109, sp. nov., a novel member of the family Prevotellaceae isolated from human faeces.</title>
        <authorList>
            <person name="Shkoporov A.N."/>
            <person name="Chaplin A.V."/>
            <person name="Kafarskaia L.I."/>
            <person name="Efimov B.A."/>
        </authorList>
    </citation>
    <scope>NUCLEOTIDE SEQUENCE [LARGE SCALE GENOMIC DNA]</scope>
    <source>
        <strain evidence="4 5">109</strain>
    </source>
</reference>
<dbReference type="EMBL" id="LFQU01000002">
    <property type="protein sequence ID" value="KOO69551.1"/>
    <property type="molecule type" value="Genomic_DNA"/>
</dbReference>
<dbReference type="PANTHER" id="PTHR31084">
    <property type="entry name" value="ALPHA-L-FUCOSIDASE 2"/>
    <property type="match status" value="1"/>
</dbReference>
<dbReference type="InterPro" id="IPR054363">
    <property type="entry name" value="GH95_cat"/>
</dbReference>
<feature type="domain" description="Alpha fucosidase A-like C-terminal" evidence="2">
    <location>
        <begin position="700"/>
        <end position="770"/>
    </location>
</feature>
<accession>A0A8E1R1H6</accession>
<dbReference type="AlphaFoldDB" id="A0A8E1R1H6"/>
<dbReference type="InterPro" id="IPR027414">
    <property type="entry name" value="GH95_N_dom"/>
</dbReference>
<name>A0A8E1R1H6_9BACT</name>
<dbReference type="Gene3D" id="2.60.40.1180">
    <property type="entry name" value="Golgi alpha-mannosidase II"/>
    <property type="match status" value="1"/>
</dbReference>
<dbReference type="GO" id="GO:0005975">
    <property type="term" value="P:carbohydrate metabolic process"/>
    <property type="evidence" value="ECO:0007669"/>
    <property type="project" value="InterPro"/>
</dbReference>
<proteinExistence type="predicted"/>
<dbReference type="SUPFAM" id="SSF48208">
    <property type="entry name" value="Six-hairpin glycosidases"/>
    <property type="match status" value="1"/>
</dbReference>
<dbReference type="InterPro" id="IPR008928">
    <property type="entry name" value="6-hairpin_glycosidase_sf"/>
</dbReference>
<dbReference type="InterPro" id="IPR012341">
    <property type="entry name" value="6hp_glycosidase-like_sf"/>
</dbReference>
<dbReference type="OrthoDB" id="9802600at2"/>
<dbReference type="GO" id="GO:0004560">
    <property type="term" value="F:alpha-L-fucosidase activity"/>
    <property type="evidence" value="ECO:0007669"/>
    <property type="project" value="InterPro"/>
</dbReference>
<dbReference type="Proteomes" id="UP000036951">
    <property type="component" value="Unassembled WGS sequence"/>
</dbReference>
<evidence type="ECO:0000259" key="2">
    <source>
        <dbReference type="Pfam" id="PF21307"/>
    </source>
</evidence>
<dbReference type="Pfam" id="PF21307">
    <property type="entry name" value="Glyco_hydro_95_C"/>
    <property type="match status" value="1"/>
</dbReference>
<evidence type="ECO:0000313" key="4">
    <source>
        <dbReference type="EMBL" id="KOO69551.1"/>
    </source>
</evidence>
<evidence type="ECO:0000259" key="3">
    <source>
        <dbReference type="Pfam" id="PF22124"/>
    </source>
</evidence>
<dbReference type="RefSeq" id="WP_053397649.1">
    <property type="nucleotide sequence ID" value="NZ_LFQU01000002.1"/>
</dbReference>
<comment type="caution">
    <text evidence="4">The sequence shown here is derived from an EMBL/GenBank/DDBJ whole genome shotgun (WGS) entry which is preliminary data.</text>
</comment>
<sequence>MTSRITFILAFIMTAALQVGADNILWYQQPAGEWMEAMPAGNGRLSAMVYGGIARERIALGEISLWSGKPDASNNDICGKDKLDEMRRCFFNGDPERGNELGNKYLNGLGRSFGTHLPLGDMVADFRYPCGQIRNYRRSIDMDSSVVAVTFSCGDTDYRREYIADYPDDVIAMRYTASRRGAITATFGLNLLRKAGVKATKDGLTLAGKVDFPLHGAGGVSFCGEVRLLPEGGTVSMTDTTVTIEGADALTIIIDVRTDYNNKDYMQLCAATVDKAAGKGYGALRAAHVADYTALFGRMDISFGEGAGCQLPTDTRLRLAQAGASDPMLDALFFQYGRYMLISSSRPSGMPLCANLQGIWNDNGACNMPWTCDYHLDINIQQNYWAANRANLAECNEPLFSYISMLADSGAVTARKMYGCGGWVAHTVCNAWGYTSPGWGVGWGMNVTGGAWLATHLWSHYLYTRDNDYLRRTGYPLLKRTAEFFMDYMVKDPRTGYLVTGPSISPENGYVSKKGNHLSLSMMPTVDRAVVYDIYSACIEASKILGTDKAMRRRLERDIKMLPPLMTGSDGQVREWLDDVRRSDPAHRHSSHLLTLFPFGQISYTRNPDLMAAARKGLEMQTGQKGWEDTEWSTANMLCYYARMKDAPAAYGWLQNLFRKFTRENLMTVSPAGVAMAEYDIFSFDATEASVAGMCEMLLQSYDGFIEFLPALPSQWSTGHVSGLCAEGGLVVDMSWRDGKMTSARIKATADCTFSVKGISGKIRLKKGEEKLINF</sequence>
<feature type="domain" description="Glycosyl hydrolase family 95 N-terminal" evidence="1">
    <location>
        <begin position="25"/>
        <end position="262"/>
    </location>
</feature>
<evidence type="ECO:0008006" key="6">
    <source>
        <dbReference type="Google" id="ProtNLM"/>
    </source>
</evidence>
<dbReference type="InterPro" id="IPR013780">
    <property type="entry name" value="Glyco_hydro_b"/>
</dbReference>
<dbReference type="Gene3D" id="2.70.98.50">
    <property type="entry name" value="putative glycoside hydrolase family protein from bacillus halodurans"/>
    <property type="match status" value="1"/>
</dbReference>
<feature type="domain" description="Glycosyl hydrolase family 95 catalytic" evidence="3">
    <location>
        <begin position="281"/>
        <end position="698"/>
    </location>
</feature>
<dbReference type="InterPro" id="IPR016518">
    <property type="entry name" value="Alpha-L-fucosidase"/>
</dbReference>
<dbReference type="Gene3D" id="1.50.10.10">
    <property type="match status" value="1"/>
</dbReference>
<dbReference type="InterPro" id="IPR049053">
    <property type="entry name" value="AFCA-like_C"/>
</dbReference>
<dbReference type="PIRSF" id="PIRSF007663">
    <property type="entry name" value="UCP007663"/>
    <property type="match status" value="1"/>
</dbReference>
<organism evidence="4 5">
    <name type="scientific">Xylanibacter rarus</name>
    <dbReference type="NCBI Taxonomy" id="1676614"/>
    <lineage>
        <taxon>Bacteria</taxon>
        <taxon>Pseudomonadati</taxon>
        <taxon>Bacteroidota</taxon>
        <taxon>Bacteroidia</taxon>
        <taxon>Bacteroidales</taxon>
        <taxon>Prevotellaceae</taxon>
        <taxon>Xylanibacter</taxon>
    </lineage>
</organism>
<protein>
    <recommendedName>
        <fullName evidence="6">Glycoside hydrolase family 95 protein</fullName>
    </recommendedName>
</protein>
<dbReference type="PANTHER" id="PTHR31084:SF0">
    <property type="entry name" value="ALPHA-L-FUCOSIDASE 2"/>
    <property type="match status" value="1"/>
</dbReference>
<dbReference type="Pfam" id="PF14498">
    <property type="entry name" value="Glyco_hyd_65N_2"/>
    <property type="match status" value="1"/>
</dbReference>